<dbReference type="Gene3D" id="1.10.10.750">
    <property type="entry name" value="Ypt/Rab-GAP domain of gyp1p, domain 1"/>
    <property type="match status" value="1"/>
</dbReference>
<organism evidence="10 11">
    <name type="scientific">Daphnia sinensis</name>
    <dbReference type="NCBI Taxonomy" id="1820382"/>
    <lineage>
        <taxon>Eukaryota</taxon>
        <taxon>Metazoa</taxon>
        <taxon>Ecdysozoa</taxon>
        <taxon>Arthropoda</taxon>
        <taxon>Crustacea</taxon>
        <taxon>Branchiopoda</taxon>
        <taxon>Diplostraca</taxon>
        <taxon>Cladocera</taxon>
        <taxon>Anomopoda</taxon>
        <taxon>Daphniidae</taxon>
        <taxon>Daphnia</taxon>
        <taxon>Daphnia similis group</taxon>
    </lineage>
</organism>
<evidence type="ECO:0000256" key="7">
    <source>
        <dbReference type="ARBA" id="ARBA00064536"/>
    </source>
</evidence>
<comment type="subunit">
    <text evidence="7">Interacts with RAB1A and RAB10; in a GTP-dependent manner.</text>
</comment>
<proteinExistence type="predicted"/>
<comment type="caution">
    <text evidence="10">The sequence shown here is derived from an EMBL/GenBank/DDBJ whole genome shotgun (WGS) entry which is preliminary data.</text>
</comment>
<dbReference type="PANTHER" id="PTHR22957:SF27">
    <property type="entry name" value="TBC1 DOMAIN FAMILY MEMBER 13"/>
    <property type="match status" value="1"/>
</dbReference>
<evidence type="ECO:0000313" key="11">
    <source>
        <dbReference type="Proteomes" id="UP000820818"/>
    </source>
</evidence>
<dbReference type="Gene3D" id="1.10.8.270">
    <property type="entry name" value="putative rabgap domain of human tbc1 domain family member 14 like domains"/>
    <property type="match status" value="1"/>
</dbReference>
<evidence type="ECO:0000256" key="6">
    <source>
        <dbReference type="ARBA" id="ARBA00059763"/>
    </source>
</evidence>
<evidence type="ECO:0000256" key="8">
    <source>
        <dbReference type="ARBA" id="ARBA00067477"/>
    </source>
</evidence>
<dbReference type="GO" id="GO:0005096">
    <property type="term" value="F:GTPase activator activity"/>
    <property type="evidence" value="ECO:0007669"/>
    <property type="project" value="UniProtKB-KW"/>
</dbReference>
<dbReference type="GO" id="GO:0005737">
    <property type="term" value="C:cytoplasm"/>
    <property type="evidence" value="ECO:0007669"/>
    <property type="project" value="UniProtKB-SubCell"/>
</dbReference>
<evidence type="ECO:0000259" key="9">
    <source>
        <dbReference type="PROSITE" id="PS50086"/>
    </source>
</evidence>
<evidence type="ECO:0000256" key="3">
    <source>
        <dbReference type="ARBA" id="ARBA00022468"/>
    </source>
</evidence>
<feature type="domain" description="Rab-GAP TBC" evidence="9">
    <location>
        <begin position="77"/>
        <end position="382"/>
    </location>
</feature>
<dbReference type="EMBL" id="WJBH02000001">
    <property type="protein sequence ID" value="KAI9564588.1"/>
    <property type="molecule type" value="Genomic_DNA"/>
</dbReference>
<evidence type="ECO:0000256" key="4">
    <source>
        <dbReference type="ARBA" id="ARBA00022490"/>
    </source>
</evidence>
<reference evidence="10 11" key="1">
    <citation type="submission" date="2022-05" db="EMBL/GenBank/DDBJ databases">
        <title>A multi-omics perspective on studying reproductive biology in Daphnia sinensis.</title>
        <authorList>
            <person name="Jia J."/>
        </authorList>
    </citation>
    <scope>NUCLEOTIDE SEQUENCE [LARGE SCALE GENOMIC DNA]</scope>
    <source>
        <strain evidence="10 11">WSL</strain>
    </source>
</reference>
<keyword evidence="11" id="KW-1185">Reference proteome</keyword>
<protein>
    <recommendedName>
        <fullName evidence="8">TBC1 domain family member 13</fullName>
    </recommendedName>
</protein>
<dbReference type="FunFam" id="1.10.8.270:FF:000019">
    <property type="entry name" value="TBC1 domain family member 13"/>
    <property type="match status" value="1"/>
</dbReference>
<dbReference type="InterPro" id="IPR000195">
    <property type="entry name" value="Rab-GAP-TBC_dom"/>
</dbReference>
<evidence type="ECO:0000256" key="5">
    <source>
        <dbReference type="ARBA" id="ARBA00023136"/>
    </source>
</evidence>
<accession>A0AAD5LV32</accession>
<dbReference type="GO" id="GO:0016020">
    <property type="term" value="C:membrane"/>
    <property type="evidence" value="ECO:0007669"/>
    <property type="project" value="UniProtKB-SubCell"/>
</dbReference>
<dbReference type="SUPFAM" id="SSF47923">
    <property type="entry name" value="Ypt/Rab-GAP domain of gyp1p"/>
    <property type="match status" value="2"/>
</dbReference>
<dbReference type="Proteomes" id="UP000820818">
    <property type="component" value="Linkage Group LG1"/>
</dbReference>
<dbReference type="Gene3D" id="1.10.472.80">
    <property type="entry name" value="Ypt/Rab-GAP domain of gyp1p, domain 3"/>
    <property type="match status" value="1"/>
</dbReference>
<name>A0AAD5LV32_9CRUS</name>
<comment type="subcellular location">
    <subcellularLocation>
        <location evidence="2">Cytoplasm</location>
    </subcellularLocation>
    <subcellularLocation>
        <location evidence="1">Membrane</location>
    </subcellularLocation>
</comment>
<dbReference type="FunFam" id="1.10.10.750:FF:000007">
    <property type="entry name" value="TBC1 domain family member"/>
    <property type="match status" value="1"/>
</dbReference>
<evidence type="ECO:0000256" key="2">
    <source>
        <dbReference type="ARBA" id="ARBA00004496"/>
    </source>
</evidence>
<dbReference type="Pfam" id="PF00566">
    <property type="entry name" value="RabGAP-TBC"/>
    <property type="match status" value="1"/>
</dbReference>
<evidence type="ECO:0000256" key="1">
    <source>
        <dbReference type="ARBA" id="ARBA00004370"/>
    </source>
</evidence>
<dbReference type="GO" id="GO:0006886">
    <property type="term" value="P:intracellular protein transport"/>
    <property type="evidence" value="ECO:0007669"/>
    <property type="project" value="TreeGrafter"/>
</dbReference>
<dbReference type="FunFam" id="1.10.472.80:FF:000009">
    <property type="entry name" value="TBC1 domain family member 13"/>
    <property type="match status" value="1"/>
</dbReference>
<sequence length="441" mass="51313">MAGIAVLRKEFLKFLRGGVPTYFDSSKTISEFSFALVDIPFYVMAAYREKINELQELLKEDNINFKLFRKQCFRGVPDDSGLRPLCWKLLLNYLPPNRKQWKEALRNKRDLYKQFIDEMVVAPKDGRTDCPRIDVTMDDHPLSINPDSKWQTFFKDNEVLLQIDKDVRRLCPDISFFQQATDFPCQEIVGGPNSDSIRLHNRVQYTALSAGTVERKGIGMNKVSYTVRKAQEDYAVLSSGQEAHWEVVERILFIYAKLNPGQSYVQGMNEIIGPIYYLFATDADSEWREYAEADTFFCFTGLMSEIRDFFIKTLDESEMGINGLMNRLMRKLKECDPQVWNRLKNQELEPQFYSFRWLTLLLSQEFDLPDILRIWDSLFADENRFEFLIYVCTAMIVLLRENLLSGDFPCNLKLLQNFPSMDVHIVLDCAVQLALSCSLSS</sequence>
<keyword evidence="3" id="KW-0343">GTPase activation</keyword>
<keyword evidence="5" id="KW-0472">Membrane</keyword>
<dbReference type="PROSITE" id="PS50086">
    <property type="entry name" value="TBC_RABGAP"/>
    <property type="match status" value="1"/>
</dbReference>
<dbReference type="SMART" id="SM00164">
    <property type="entry name" value="TBC"/>
    <property type="match status" value="1"/>
</dbReference>
<dbReference type="PANTHER" id="PTHR22957">
    <property type="entry name" value="TBC1 DOMAIN FAMILY MEMBER GTPASE-ACTIVATING PROTEIN"/>
    <property type="match status" value="1"/>
</dbReference>
<dbReference type="AlphaFoldDB" id="A0AAD5LV32"/>
<evidence type="ECO:0000313" key="10">
    <source>
        <dbReference type="EMBL" id="KAI9564588.1"/>
    </source>
</evidence>
<dbReference type="InterPro" id="IPR035969">
    <property type="entry name" value="Rab-GAP_TBC_sf"/>
</dbReference>
<keyword evidence="4" id="KW-0963">Cytoplasm</keyword>
<gene>
    <name evidence="10" type="ORF">GHT06_008329</name>
</gene>
<comment type="function">
    <text evidence="6">Acts as a GTPase-activating protein for RAB35. Together with RAB35 may be involved in regulation of insulin-induced glucose transporter SLC2A4/GLUT4 translocation to the plasma membrane in adipocytes.</text>
</comment>